<dbReference type="InterPro" id="IPR041221">
    <property type="entry name" value="APC1_C"/>
</dbReference>
<evidence type="ECO:0000313" key="12">
    <source>
        <dbReference type="Proteomes" id="UP000019118"/>
    </source>
</evidence>
<feature type="domain" description="Anaphase-promoting complex subunit 1 beta-sandwich" evidence="10">
    <location>
        <begin position="1712"/>
        <end position="1792"/>
    </location>
</feature>
<feature type="domain" description="Anaphase-promoting complex subunit 1 N-terminal" evidence="7">
    <location>
        <begin position="177"/>
        <end position="299"/>
    </location>
</feature>
<evidence type="ECO:0000256" key="1">
    <source>
        <dbReference type="ARBA" id="ARBA00010547"/>
    </source>
</evidence>
<sequence>MIAASDPLEFIPCGRQQVARHPGPVETISKHTDFEDYLRNGMEKVSLSEDGTKEFWSLSKAKDDQFLPIVDNEEVPALKLNKTCKSNTFSSVSKHQMLSGVLLEETTSFKTTESSLYQKITGKRSLDASVRFPNKRFSSGTMDKRNDSKYSEDFSKSRGNSVSPEPSSPHTPINRVAIEDELYVKGQIAVWSRGVLSDNEHDNGRKVICCYSIPLPIKQALWATFYCERPTFEPNLTDLYSKIDKPCGVPNPAVCIIDSHHVRVFIVKGEHFVIPMPFPIEKVWSSKFGILIEKGLDNANYNENSSADNSGTLFSLAYPLDDVCPVAVSRNSAITKLTSTNYKVVYTSENPSICLIFDKQTKEHSVYKIRKVKCDERDYGDNQSGCHSVAFNSNRLKSKLSMWENLMTSGSIVTPSPISTNKQASSDKHLNTHKSKSFSSMATISRCQSPGNMDMDSPWVNQSSKKSIINRSTTQNPDSLLSKSYFNSSKCMSHLRSNPNICLEYLWTDTYSVQDTLTGSPATTVFLTEDFVGQWYLCYVLPSRFQLSIVKIDFSGSHISFGVLTSISAKDAIELPQLHMLAILEHNGNVTLYSGLTMVGKLHINGTLLQHTPMPPAGRQNEVSPFPRRSSLLPMSRQAEPKFDEHLLSPVLPSYSQNQEYILPAGGHPTPLRYRFQDRAGKKAVLVGLIDSVENRLTLKYSNGTFYRITLSVITYSELIECCLVALKQCLPRDAALVLACRWYSARHVIGSEDLDTTQEWDIFTSILFELLGYEDDQICDKPEIPAVKRQKTSPSSAVEDWSNLLSSDIEVRDIICEMFNLQVSPIVDKPPSSNTSKISVNPKGILFPHLRNIHFTLHLLYEDFKLNNLYGQCVLPLAKLLSQISINLGLRDYTLHYWKDFPKYVAVKGPKIDEALFKCFNVWQGISEKPVSVMAHIYKLLKGHNLLPYPHFMNVNGRSRDIVQLCGVLSQSNRDGSSEILLDSFIRELAQPMQDSSHVKHQKSNTVDCSLNEQVALLMVDMKIDTKYIETLPIGIYYLFYNTLWRCRENPPTDWPSEAYRLIWRDDLVAQAGRVAMENHKVLKAKIDFCFQLQETIPNTTKEIPHIDGMEDIDCNLTRMIFREDIRIMDARKMLDSSQPVTINLTQRPDVSDHDFIEEEEKHLYGICIRTLALPMGRGMLTLRTATPIITEPLAAPVLCLTGKAPAKGNTVKLSHIDTPANMNLWPLFHNGVANGLRITPDAQNIDSTWIIFNKPKSGADAQMEHAGFLMALGLNGHLKNLVVMSTFEYIENSHEMTSVGVLLGLSAAFRGTCNHYLSTLLAIHVEALLPPTTMELDISQNLQVAGLLGLGLLYQRSAHRHMTEVLLAEIGRPPGPEMENSVDRESYSLAAGLALGLVMLKHGDQPKGMSDLSVSDTLHYYMVGGNKRPVTGSQKDKYKTPSFQIREGSSVNLDLTAPGSTLALGLMYLGTGNKAVADWMAPPATQYLLDSVRPDFLMLRILSRSLILWDHIEPSKEWVIDQVPSSIRPYCMVTPTNTDDTDYESMNQAYCNIIAGACFGLGLKFAGSADQDAFETLLYFCHMFSSLAGKSIAELAGKPTIETCLNVLLLSASMVMAGTGNLEIMRLVRHLRCRIGIPNSAIVTYGSHLALHTALGLLFLGGGRYTLSNSPANVAALICAFYPKFPTHSNDNRYHFQAFRHLYVLAVEPRLVIPKDVISGKICYAALRLVKLDGKELTVKGPGLIPDVNSLRKVIVDDKRYWPVVFERGRNWDRLNKILSTTGCIEVKQRAGCLSYLKDKFGYQSDLARTLTNSTIVPWDPSFSSIIQFSSDESVKQFCETVLHFENANANPSEQKFVQLLTTSAYDAVVKDKHMVIAITISLLQIILNFDCQLNTLGLWQLKIIIQQVLSRQSIPNILSKEIILAMQQELMGRFESYEDSLKPNIQLYLTGGDFDPTLTQMASFITYLDLPSDLPRRLKTMNILENAIHLKSQGFSTNLISKMIKILELT</sequence>
<dbReference type="InterPro" id="IPR048971">
    <property type="entry name" value="Apc1_3rd"/>
</dbReference>
<dbReference type="GO" id="GO:0070979">
    <property type="term" value="P:protein K11-linked ubiquitination"/>
    <property type="evidence" value="ECO:0007669"/>
    <property type="project" value="TreeGrafter"/>
</dbReference>
<keyword evidence="5" id="KW-0131">Cell cycle</keyword>
<dbReference type="Pfam" id="PF12859">
    <property type="entry name" value="ANAPC1"/>
    <property type="match status" value="1"/>
</dbReference>
<dbReference type="GO" id="GO:0007091">
    <property type="term" value="P:metaphase/anaphase transition of mitotic cell cycle"/>
    <property type="evidence" value="ECO:0007669"/>
    <property type="project" value="TreeGrafter"/>
</dbReference>
<dbReference type="InterPro" id="IPR011989">
    <property type="entry name" value="ARM-like"/>
</dbReference>
<name>A0AAR5NZD9_DENPD</name>
<evidence type="ECO:0000259" key="7">
    <source>
        <dbReference type="Pfam" id="PF12859"/>
    </source>
</evidence>
<feature type="domain" description="Anaphase-promoting complex subunit 1 middle" evidence="9">
    <location>
        <begin position="787"/>
        <end position="1069"/>
    </location>
</feature>
<dbReference type="Pfam" id="PF20518">
    <property type="entry name" value="Apc1_MidN"/>
    <property type="match status" value="1"/>
</dbReference>
<keyword evidence="12" id="KW-1185">Reference proteome</keyword>
<feature type="compositionally biased region" description="Basic and acidic residues" evidence="6">
    <location>
        <begin position="142"/>
        <end position="156"/>
    </location>
</feature>
<dbReference type="PANTHER" id="PTHR12827">
    <property type="entry name" value="MEIOTIC CHECKPOINT REGULATOR TSG24 FAMILY MEMBER"/>
    <property type="match status" value="1"/>
</dbReference>
<evidence type="ECO:0000256" key="4">
    <source>
        <dbReference type="ARBA" id="ARBA00022776"/>
    </source>
</evidence>
<dbReference type="GO" id="GO:0060090">
    <property type="term" value="F:molecular adaptor activity"/>
    <property type="evidence" value="ECO:0007669"/>
    <property type="project" value="TreeGrafter"/>
</dbReference>
<evidence type="ECO:0000259" key="9">
    <source>
        <dbReference type="Pfam" id="PF20518"/>
    </source>
</evidence>
<dbReference type="InterPro" id="IPR049255">
    <property type="entry name" value="Apc1_N"/>
</dbReference>
<dbReference type="Gene3D" id="1.25.10.10">
    <property type="entry name" value="Leucine-rich Repeat Variant"/>
    <property type="match status" value="2"/>
</dbReference>
<accession>A0AAR5NZD9</accession>
<keyword evidence="3" id="KW-0677">Repeat</keyword>
<evidence type="ECO:0000259" key="10">
    <source>
        <dbReference type="Pfam" id="PF21282"/>
    </source>
</evidence>
<feature type="compositionally biased region" description="Polar residues" evidence="6">
    <location>
        <begin position="157"/>
        <end position="171"/>
    </location>
</feature>
<dbReference type="GO" id="GO:0005680">
    <property type="term" value="C:anaphase-promoting complex"/>
    <property type="evidence" value="ECO:0007669"/>
    <property type="project" value="InterPro"/>
</dbReference>
<keyword evidence="2" id="KW-0132">Cell division</keyword>
<evidence type="ECO:0000256" key="5">
    <source>
        <dbReference type="ARBA" id="ARBA00023306"/>
    </source>
</evidence>
<dbReference type="InterPro" id="IPR024990">
    <property type="entry name" value="Apc1"/>
</dbReference>
<dbReference type="EnsemblMetazoa" id="XM_019898734.1">
    <property type="protein sequence ID" value="XP_019754293.1"/>
    <property type="gene ID" value="LOC109533419"/>
</dbReference>
<dbReference type="KEGG" id="dpa:109533419"/>
<reference evidence="12" key="1">
    <citation type="journal article" date="2013" name="Genome Biol.">
        <title>Draft genome of the mountain pine beetle, Dendroctonus ponderosae Hopkins, a major forest pest.</title>
        <authorList>
            <person name="Keeling C.I."/>
            <person name="Yuen M.M."/>
            <person name="Liao N.Y."/>
            <person name="Docking T.R."/>
            <person name="Chan S.K."/>
            <person name="Taylor G.A."/>
            <person name="Palmquist D.L."/>
            <person name="Jackman S.D."/>
            <person name="Nguyen A."/>
            <person name="Li M."/>
            <person name="Henderson H."/>
            <person name="Janes J.K."/>
            <person name="Zhao Y."/>
            <person name="Pandoh P."/>
            <person name="Moore R."/>
            <person name="Sperling F.A."/>
            <person name="Huber D.P."/>
            <person name="Birol I."/>
            <person name="Jones S.J."/>
            <person name="Bohlmann J."/>
        </authorList>
    </citation>
    <scope>NUCLEOTIDE SEQUENCE</scope>
</reference>
<feature type="region of interest" description="Disordered" evidence="6">
    <location>
        <begin position="137"/>
        <end position="172"/>
    </location>
</feature>
<dbReference type="GO" id="GO:0031145">
    <property type="term" value="P:anaphase-promoting complex-dependent catabolic process"/>
    <property type="evidence" value="ECO:0007669"/>
    <property type="project" value="TreeGrafter"/>
</dbReference>
<dbReference type="Pfam" id="PF18122">
    <property type="entry name" value="APC1_C"/>
    <property type="match status" value="1"/>
</dbReference>
<dbReference type="PANTHER" id="PTHR12827:SF3">
    <property type="entry name" value="ANAPHASE-PROMOTING COMPLEX SUBUNIT 1"/>
    <property type="match status" value="1"/>
</dbReference>
<evidence type="ECO:0000313" key="11">
    <source>
        <dbReference type="EnsemblMetazoa" id="XP_019754293.1"/>
    </source>
</evidence>
<dbReference type="Proteomes" id="UP000019118">
    <property type="component" value="Unassembled WGS sequence"/>
</dbReference>
<organism evidence="11 12">
    <name type="scientific">Dendroctonus ponderosae</name>
    <name type="common">Mountain pine beetle</name>
    <dbReference type="NCBI Taxonomy" id="77166"/>
    <lineage>
        <taxon>Eukaryota</taxon>
        <taxon>Metazoa</taxon>
        <taxon>Ecdysozoa</taxon>
        <taxon>Arthropoda</taxon>
        <taxon>Hexapoda</taxon>
        <taxon>Insecta</taxon>
        <taxon>Pterygota</taxon>
        <taxon>Neoptera</taxon>
        <taxon>Endopterygota</taxon>
        <taxon>Coleoptera</taxon>
        <taxon>Polyphaga</taxon>
        <taxon>Cucujiformia</taxon>
        <taxon>Curculionidae</taxon>
        <taxon>Scolytinae</taxon>
        <taxon>Dendroctonus</taxon>
    </lineage>
</organism>
<reference evidence="11" key="2">
    <citation type="submission" date="2024-08" db="UniProtKB">
        <authorList>
            <consortium name="EnsemblMetazoa"/>
        </authorList>
    </citation>
    <scope>IDENTIFICATION</scope>
</reference>
<dbReference type="Pfam" id="PF21282">
    <property type="entry name" value="APC1_3rd"/>
    <property type="match status" value="1"/>
</dbReference>
<feature type="compositionally biased region" description="Polar residues" evidence="6">
    <location>
        <begin position="414"/>
        <end position="424"/>
    </location>
</feature>
<evidence type="ECO:0000259" key="8">
    <source>
        <dbReference type="Pfam" id="PF18122"/>
    </source>
</evidence>
<evidence type="ECO:0000256" key="6">
    <source>
        <dbReference type="SAM" id="MobiDB-lite"/>
    </source>
</evidence>
<evidence type="ECO:0000256" key="3">
    <source>
        <dbReference type="ARBA" id="ARBA00022737"/>
    </source>
</evidence>
<evidence type="ECO:0000256" key="2">
    <source>
        <dbReference type="ARBA" id="ARBA00022618"/>
    </source>
</evidence>
<comment type="similarity">
    <text evidence="1">Belongs to the APC1 family.</text>
</comment>
<protein>
    <recommendedName>
        <fullName evidence="13">Anaphase-promoting complex subunit 1</fullName>
    </recommendedName>
</protein>
<evidence type="ECO:0008006" key="13">
    <source>
        <dbReference type="Google" id="ProtNLM"/>
    </source>
</evidence>
<dbReference type="GO" id="GO:0051301">
    <property type="term" value="P:cell division"/>
    <property type="evidence" value="ECO:0007669"/>
    <property type="project" value="UniProtKB-KW"/>
</dbReference>
<keyword evidence="4" id="KW-0498">Mitosis</keyword>
<feature type="region of interest" description="Disordered" evidence="6">
    <location>
        <begin position="414"/>
        <end position="436"/>
    </location>
</feature>
<dbReference type="InterPro" id="IPR046794">
    <property type="entry name" value="Apc1_MidN"/>
</dbReference>
<dbReference type="GeneID" id="109533419"/>
<proteinExistence type="inferred from homology"/>
<feature type="domain" description="Anaphase-promoting complex subunit 1 C-terminal" evidence="8">
    <location>
        <begin position="1829"/>
        <end position="1974"/>
    </location>
</feature>